<evidence type="ECO:0000313" key="3">
    <source>
        <dbReference type="EMBL" id="CAG8395785.1"/>
    </source>
</evidence>
<comment type="caution">
    <text evidence="3">The sequence shown here is derived from an EMBL/GenBank/DDBJ whole genome shotgun (WGS) entry which is preliminary data.</text>
</comment>
<dbReference type="PANTHER" id="PTHR11037:SF20">
    <property type="entry name" value="PROTEIN GRAINYHEAD"/>
    <property type="match status" value="1"/>
</dbReference>
<evidence type="ECO:0000259" key="2">
    <source>
        <dbReference type="Pfam" id="PF25416"/>
    </source>
</evidence>
<evidence type="ECO:0000256" key="1">
    <source>
        <dbReference type="SAM" id="MobiDB-lite"/>
    </source>
</evidence>
<dbReference type="AlphaFoldDB" id="A0A9W4NM17"/>
<dbReference type="GO" id="GO:0005634">
    <property type="term" value="C:nucleus"/>
    <property type="evidence" value="ECO:0007669"/>
    <property type="project" value="TreeGrafter"/>
</dbReference>
<dbReference type="GO" id="GO:0000978">
    <property type="term" value="F:RNA polymerase II cis-regulatory region sequence-specific DNA binding"/>
    <property type="evidence" value="ECO:0007669"/>
    <property type="project" value="TreeGrafter"/>
</dbReference>
<proteinExistence type="predicted"/>
<feature type="compositionally biased region" description="Polar residues" evidence="1">
    <location>
        <begin position="38"/>
        <end position="51"/>
    </location>
</feature>
<dbReference type="OrthoDB" id="10250414at2759"/>
<dbReference type="GO" id="GO:0001228">
    <property type="term" value="F:DNA-binding transcription activator activity, RNA polymerase II-specific"/>
    <property type="evidence" value="ECO:0007669"/>
    <property type="project" value="TreeGrafter"/>
</dbReference>
<organism evidence="3 4">
    <name type="scientific">Penicillium salamii</name>
    <dbReference type="NCBI Taxonomy" id="1612424"/>
    <lineage>
        <taxon>Eukaryota</taxon>
        <taxon>Fungi</taxon>
        <taxon>Dikarya</taxon>
        <taxon>Ascomycota</taxon>
        <taxon>Pezizomycotina</taxon>
        <taxon>Eurotiomycetes</taxon>
        <taxon>Eurotiomycetidae</taxon>
        <taxon>Eurotiales</taxon>
        <taxon>Aspergillaceae</taxon>
        <taxon>Penicillium</taxon>
    </lineage>
</organism>
<dbReference type="InterPro" id="IPR040167">
    <property type="entry name" value="TF_CP2-like"/>
</dbReference>
<dbReference type="PANTHER" id="PTHR11037">
    <property type="entry name" value="TRANSCRIPTION FACTOR CP2"/>
    <property type="match status" value="1"/>
</dbReference>
<reference evidence="3" key="1">
    <citation type="submission" date="2021-07" db="EMBL/GenBank/DDBJ databases">
        <authorList>
            <person name="Branca A.L. A."/>
        </authorList>
    </citation>
    <scope>NUCLEOTIDE SEQUENCE</scope>
</reference>
<protein>
    <recommendedName>
        <fullName evidence="2">GRHL1/CP2 C-terminal domain-containing protein</fullName>
    </recommendedName>
</protein>
<accession>A0A9W4NM17</accession>
<feature type="domain" description="GRHL1/CP2 C-terminal" evidence="2">
    <location>
        <begin position="127"/>
        <end position="199"/>
    </location>
</feature>
<name>A0A9W4NM17_9EURO</name>
<dbReference type="Proteomes" id="UP001152592">
    <property type="component" value="Unassembled WGS sequence"/>
</dbReference>
<gene>
    <name evidence="3" type="ORF">PSALAMII_LOCUS7141</name>
</gene>
<sequence>MFSSTRQVSVFNLRGEEVDDPDLYPILSPDSIEHAKSSGGNRSNADYSQSAVFGIPSPPSTPTSSTPQPSHTIELTKGPTTVQKNPPNDHAARGSLKAVGLDPTYIPPVQFPSKPIACFYVRPIETEQQSHGYYRAVYLSERTARALANSIAEKFSIDPKRVVHIMYVNAQGLRVKIDDDVVCQVPEGQDMIMEVNQVSGWDDSQENMLEPPLEIQLYF</sequence>
<feature type="region of interest" description="Disordered" evidence="1">
    <location>
        <begin position="19"/>
        <end position="94"/>
    </location>
</feature>
<dbReference type="Pfam" id="PF25416">
    <property type="entry name" value="GRHL1_C"/>
    <property type="match status" value="1"/>
</dbReference>
<evidence type="ECO:0000313" key="4">
    <source>
        <dbReference type="Proteomes" id="UP001152592"/>
    </source>
</evidence>
<dbReference type="InterPro" id="IPR057520">
    <property type="entry name" value="GRHL1/CP2_C"/>
</dbReference>
<dbReference type="EMBL" id="CAJVPD010000249">
    <property type="protein sequence ID" value="CAG8395785.1"/>
    <property type="molecule type" value="Genomic_DNA"/>
</dbReference>